<name>V5CAI8_9GAMM</name>
<evidence type="ECO:0000256" key="1">
    <source>
        <dbReference type="ARBA" id="ARBA00007637"/>
    </source>
</evidence>
<dbReference type="InterPro" id="IPR036291">
    <property type="entry name" value="NAD(P)-bd_dom_sf"/>
</dbReference>
<dbReference type="Pfam" id="PF01370">
    <property type="entry name" value="Epimerase"/>
    <property type="match status" value="1"/>
</dbReference>
<sequence>MKKILVTGATGQIGVELTQALRDKYGAAYVVATGYNHRPASELPQDFIFYRLDVRDAPALKKMVKDTQCDTIFHLASLLSAVAEAKPMEAWDINMNGLINVLEVARTHGCAVFFPSSIGAFGPGTPSFNTPQETIQRPQSLYGITKVSGELLCDYYFHRYGVDTRGLRYPGLISYKAMPGGGTTDYAVDIFYAAVKNRHYDCFLRTDTQLDMMYMPDAVAAAIKLMEADSAKLKHRNAFNVAAMSFTPEQLAAEIQKHLPDFTVSYRIDPVRQAIADSWPRHMDDSAAHAEWGWQAQYDLAATVKDMLEQITVSEQKIKGGAYAAR</sequence>
<evidence type="ECO:0000313" key="4">
    <source>
        <dbReference type="Proteomes" id="UP000017842"/>
    </source>
</evidence>
<dbReference type="OrthoDB" id="9801056at2"/>
<evidence type="ECO:0000313" key="3">
    <source>
        <dbReference type="EMBL" id="ESS73828.1"/>
    </source>
</evidence>
<dbReference type="Gene3D" id="3.40.50.720">
    <property type="entry name" value="NAD(P)-binding Rossmann-like Domain"/>
    <property type="match status" value="1"/>
</dbReference>
<dbReference type="PANTHER" id="PTHR42687:SF1">
    <property type="entry name" value="L-THREONINE 3-DEHYDROGENASE, MITOCHONDRIAL"/>
    <property type="match status" value="1"/>
</dbReference>
<dbReference type="eggNOG" id="COG0451">
    <property type="taxonomic scope" value="Bacteria"/>
</dbReference>
<dbReference type="PATRIC" id="fig|1116472.3.peg.323"/>
<evidence type="ECO:0000259" key="2">
    <source>
        <dbReference type="Pfam" id="PF01370"/>
    </source>
</evidence>
<comment type="similarity">
    <text evidence="1">Belongs to the NAD(P)-dependent epimerase/dehydratase family.</text>
</comment>
<dbReference type="FunFam" id="3.40.50.720:FF:000077">
    <property type="entry name" value="L-threonine 3-dehydrogenase, mitochondrial"/>
    <property type="match status" value="1"/>
</dbReference>
<dbReference type="STRING" id="1116472.MGMO_9c00240"/>
<protein>
    <submittedName>
        <fullName evidence="3">NAD-dependent epimerase/dehydratase</fullName>
    </submittedName>
</protein>
<comment type="caution">
    <text evidence="3">The sequence shown here is derived from an EMBL/GenBank/DDBJ whole genome shotgun (WGS) entry which is preliminary data.</text>
</comment>
<feature type="domain" description="NAD-dependent epimerase/dehydratase" evidence="2">
    <location>
        <begin position="4"/>
        <end position="242"/>
    </location>
</feature>
<dbReference type="PANTHER" id="PTHR42687">
    <property type="entry name" value="L-THREONINE 3-DEHYDROGENASE"/>
    <property type="match status" value="1"/>
</dbReference>
<dbReference type="InterPro" id="IPR001509">
    <property type="entry name" value="Epimerase_deHydtase"/>
</dbReference>
<reference evidence="3 4" key="1">
    <citation type="journal article" date="2013" name="Genome Announc.">
        <title>Draft Genome Sequence of the Methanotrophic Gammaproteobacterium Methyloglobulus morosus DSM 22980 Strain KoM1.</title>
        <authorList>
            <person name="Poehlein A."/>
            <person name="Deutzmann J.S."/>
            <person name="Daniel R."/>
            <person name="Simeonova D.D."/>
        </authorList>
    </citation>
    <scope>NUCLEOTIDE SEQUENCE [LARGE SCALE GENOMIC DNA]</scope>
    <source>
        <strain evidence="3 4">KoM1</strain>
    </source>
</reference>
<dbReference type="SUPFAM" id="SSF51735">
    <property type="entry name" value="NAD(P)-binding Rossmann-fold domains"/>
    <property type="match status" value="1"/>
</dbReference>
<dbReference type="GO" id="GO:0006567">
    <property type="term" value="P:L-threonine catabolic process"/>
    <property type="evidence" value="ECO:0007669"/>
    <property type="project" value="TreeGrafter"/>
</dbReference>
<gene>
    <name evidence="3" type="ORF">MGMO_9c00240</name>
</gene>
<dbReference type="RefSeq" id="WP_023493239.1">
    <property type="nucleotide sequence ID" value="NZ_AYLO01000009.1"/>
</dbReference>
<dbReference type="InterPro" id="IPR051225">
    <property type="entry name" value="NAD(P)_epim/dehydratase"/>
</dbReference>
<dbReference type="Proteomes" id="UP000017842">
    <property type="component" value="Unassembled WGS sequence"/>
</dbReference>
<dbReference type="EMBL" id="AYLO01000009">
    <property type="protein sequence ID" value="ESS73828.1"/>
    <property type="molecule type" value="Genomic_DNA"/>
</dbReference>
<dbReference type="GO" id="GO:0008743">
    <property type="term" value="F:L-threonine 3-dehydrogenase activity"/>
    <property type="evidence" value="ECO:0007669"/>
    <property type="project" value="TreeGrafter"/>
</dbReference>
<proteinExistence type="inferred from homology"/>
<dbReference type="AlphaFoldDB" id="V5CAI8"/>
<organism evidence="3 4">
    <name type="scientific">Methyloglobulus morosus KoM1</name>
    <dbReference type="NCBI Taxonomy" id="1116472"/>
    <lineage>
        <taxon>Bacteria</taxon>
        <taxon>Pseudomonadati</taxon>
        <taxon>Pseudomonadota</taxon>
        <taxon>Gammaproteobacteria</taxon>
        <taxon>Methylococcales</taxon>
        <taxon>Methylococcaceae</taxon>
        <taxon>Methyloglobulus</taxon>
    </lineage>
</organism>
<accession>V5CAI8</accession>
<keyword evidence="4" id="KW-1185">Reference proteome</keyword>